<evidence type="ECO:0000313" key="2">
    <source>
        <dbReference type="Proteomes" id="UP001148185"/>
    </source>
</evidence>
<dbReference type="Proteomes" id="UP001148185">
    <property type="component" value="Unassembled WGS sequence"/>
</dbReference>
<protein>
    <submittedName>
        <fullName evidence="1">Uncharacterized protein</fullName>
    </submittedName>
</protein>
<dbReference type="AlphaFoldDB" id="A0A9X4HC28"/>
<proteinExistence type="predicted"/>
<keyword evidence="2" id="KW-1185">Reference proteome</keyword>
<gene>
    <name evidence="1" type="ORF">M5G27_07265</name>
</gene>
<sequence length="180" mass="19913">MTTLTIRKANKEDLQAHIDAELACYAIRVDGVDIDVSAEPDARGNFPRKHFLGAIERIAERTLIGAMAALQQRQEQGYKLFLDTVLTPSVATNGVATLYVTKPEAIQAEEKSKVIAEVTTKYTADIDAHNEKVFAQEAEALKAEELAIAAQLRAEDEQRAQAEFEKRVRDRMRGSRAGAK</sequence>
<accession>A0A9X4HC28</accession>
<comment type="caution">
    <text evidence="1">The sequence shown here is derived from an EMBL/GenBank/DDBJ whole genome shotgun (WGS) entry which is preliminary data.</text>
</comment>
<reference evidence="1 2" key="1">
    <citation type="submission" date="2022-05" db="EMBL/GenBank/DDBJ databases">
        <title>Novel Pseudomonas spp. Isolated from a Rainbow Trout Aquaculture Facility.</title>
        <authorList>
            <person name="Testerman T."/>
            <person name="Graf J."/>
        </authorList>
    </citation>
    <scope>NUCLEOTIDE SEQUENCE [LARGE SCALE GENOMIC DNA]</scope>
    <source>
        <strain evidence="1 2">ID1042</strain>
    </source>
</reference>
<dbReference type="EMBL" id="JAMDHA010000006">
    <property type="protein sequence ID" value="MDD1007279.1"/>
    <property type="molecule type" value="Genomic_DNA"/>
</dbReference>
<name>A0A9X4HC28_9PSED</name>
<evidence type="ECO:0000313" key="1">
    <source>
        <dbReference type="EMBL" id="MDD1007279.1"/>
    </source>
</evidence>
<dbReference type="RefSeq" id="WP_273875747.1">
    <property type="nucleotide sequence ID" value="NZ_JAMDHA010000006.1"/>
</dbReference>
<organism evidence="1 2">
    <name type="scientific">Pseudomonas shahriarae</name>
    <dbReference type="NCBI Taxonomy" id="2745512"/>
    <lineage>
        <taxon>Bacteria</taxon>
        <taxon>Pseudomonadati</taxon>
        <taxon>Pseudomonadota</taxon>
        <taxon>Gammaproteobacteria</taxon>
        <taxon>Pseudomonadales</taxon>
        <taxon>Pseudomonadaceae</taxon>
        <taxon>Pseudomonas</taxon>
    </lineage>
</organism>